<feature type="domain" description="Aldehyde dehydrogenase" evidence="5">
    <location>
        <begin position="2"/>
        <end position="192"/>
    </location>
</feature>
<dbReference type="GO" id="GO:0004029">
    <property type="term" value="F:aldehyde dehydrogenase (NAD+) activity"/>
    <property type="evidence" value="ECO:0007669"/>
    <property type="project" value="InterPro"/>
</dbReference>
<comment type="similarity">
    <text evidence="1">Belongs to the aldehyde dehydrogenase family.</text>
</comment>
<dbReference type="OrthoDB" id="310895at2759"/>
<gene>
    <name evidence="6" type="ORF">GDO78_018037</name>
</gene>
<dbReference type="Gene3D" id="3.40.309.10">
    <property type="entry name" value="Aldehyde Dehydrogenase, Chain A, domain 2"/>
    <property type="match status" value="1"/>
</dbReference>
<reference evidence="6" key="1">
    <citation type="thesis" date="2020" institute="ProQuest LLC" country="789 East Eisenhower Parkway, Ann Arbor, MI, USA">
        <title>Comparative Genomics and Chromosome Evolution.</title>
        <authorList>
            <person name="Mudd A.B."/>
        </authorList>
    </citation>
    <scope>NUCLEOTIDE SEQUENCE</scope>
    <source>
        <strain evidence="6">HN-11 Male</strain>
        <tissue evidence="6">Kidney and liver</tissue>
    </source>
</reference>
<comment type="caution">
    <text evidence="6">The sequence shown here is derived from an EMBL/GenBank/DDBJ whole genome shotgun (WGS) entry which is preliminary data.</text>
</comment>
<evidence type="ECO:0000313" key="6">
    <source>
        <dbReference type="EMBL" id="KAG9461122.1"/>
    </source>
</evidence>
<keyword evidence="4" id="KW-0520">NAD</keyword>
<dbReference type="InterPro" id="IPR015590">
    <property type="entry name" value="Aldehyde_DH_dom"/>
</dbReference>
<proteinExistence type="inferred from homology"/>
<keyword evidence="7" id="KW-1185">Reference proteome</keyword>
<dbReference type="EMBL" id="WNTK01028633">
    <property type="protein sequence ID" value="KAG9461122.1"/>
    <property type="molecule type" value="Genomic_DNA"/>
</dbReference>
<comment type="subunit">
    <text evidence="2">Homotetramer.</text>
</comment>
<dbReference type="Pfam" id="PF00171">
    <property type="entry name" value="Aldedh"/>
    <property type="match status" value="1"/>
</dbReference>
<accession>A0A8J6C2M4</accession>
<evidence type="ECO:0000256" key="3">
    <source>
        <dbReference type="ARBA" id="ARBA00023002"/>
    </source>
</evidence>
<name>A0A8J6C2M4_ELECQ</name>
<keyword evidence="3" id="KW-0560">Oxidoreductase</keyword>
<organism evidence="6 7">
    <name type="scientific">Eleutherodactylus coqui</name>
    <name type="common">Puerto Rican coqui</name>
    <dbReference type="NCBI Taxonomy" id="57060"/>
    <lineage>
        <taxon>Eukaryota</taxon>
        <taxon>Metazoa</taxon>
        <taxon>Chordata</taxon>
        <taxon>Craniata</taxon>
        <taxon>Vertebrata</taxon>
        <taxon>Euteleostomi</taxon>
        <taxon>Amphibia</taxon>
        <taxon>Batrachia</taxon>
        <taxon>Anura</taxon>
        <taxon>Neobatrachia</taxon>
        <taxon>Hyloidea</taxon>
        <taxon>Eleutherodactylidae</taxon>
        <taxon>Eleutherodactylinae</taxon>
        <taxon>Eleutherodactylus</taxon>
        <taxon>Eleutherodactylus</taxon>
    </lineage>
</organism>
<evidence type="ECO:0000256" key="2">
    <source>
        <dbReference type="ARBA" id="ARBA00011881"/>
    </source>
</evidence>
<sequence>TVFEDADLSLVTPSVLFAAVGTAGQRCTTARRLFLQESIHDSIVEKLSKAYTQVRIGDPSESDTLCGPLHTKQSVEMFLSAIEQAKCEGGTVVCGGKVVDRPGNFVEPTIMTGLAHDAPIVHKETFAPILYIVKFKTEEEAFAWNNEVKQGLSSSIFTKDLGRIFRWLGPKGSDCGVVNVNIPTSGAEIGGAFGM</sequence>
<dbReference type="InterPro" id="IPR044638">
    <property type="entry name" value="ALDH7A1-like"/>
</dbReference>
<dbReference type="InterPro" id="IPR016161">
    <property type="entry name" value="Ald_DH/histidinol_DH"/>
</dbReference>
<dbReference type="PANTHER" id="PTHR43521">
    <property type="entry name" value="ALPHA-AMINOADIPIC SEMIALDEHYDE DEHYDROGENASE"/>
    <property type="match status" value="1"/>
</dbReference>
<dbReference type="PANTHER" id="PTHR43521:SF1">
    <property type="entry name" value="ALPHA-AMINOADIPIC SEMIALDEHYDE DEHYDROGENASE"/>
    <property type="match status" value="1"/>
</dbReference>
<evidence type="ECO:0000259" key="5">
    <source>
        <dbReference type="Pfam" id="PF00171"/>
    </source>
</evidence>
<dbReference type="FunFam" id="3.40.309.10:FF:000018">
    <property type="entry name" value="Alpha-aminoadipic semialdehyde dehydrogenase"/>
    <property type="match status" value="1"/>
</dbReference>
<evidence type="ECO:0000256" key="1">
    <source>
        <dbReference type="ARBA" id="ARBA00009986"/>
    </source>
</evidence>
<feature type="non-terminal residue" evidence="6">
    <location>
        <position position="195"/>
    </location>
</feature>
<protein>
    <recommendedName>
        <fullName evidence="5">Aldehyde dehydrogenase domain-containing protein</fullName>
    </recommendedName>
</protein>
<evidence type="ECO:0000313" key="7">
    <source>
        <dbReference type="Proteomes" id="UP000770717"/>
    </source>
</evidence>
<dbReference type="AlphaFoldDB" id="A0A8J6C2M4"/>
<dbReference type="InterPro" id="IPR016163">
    <property type="entry name" value="Ald_DH_C"/>
</dbReference>
<dbReference type="SUPFAM" id="SSF53720">
    <property type="entry name" value="ALDH-like"/>
    <property type="match status" value="1"/>
</dbReference>
<evidence type="ECO:0000256" key="4">
    <source>
        <dbReference type="ARBA" id="ARBA00023027"/>
    </source>
</evidence>
<dbReference type="Proteomes" id="UP000770717">
    <property type="component" value="Unassembled WGS sequence"/>
</dbReference>